<dbReference type="InterPro" id="IPR001509">
    <property type="entry name" value="Epimerase_deHydtase"/>
</dbReference>
<dbReference type="NCBIfam" id="TIGR01777">
    <property type="entry name" value="yfcH"/>
    <property type="match status" value="1"/>
</dbReference>
<sequence length="300" mass="33698">MRVLLTGATGLIGKKLIEQLVQHQYEVLFLTTSRQKIKHFEKAQGYYWNPKEGILDEACIEGVDAIIHLAGASISKRWTKKYRQEIVESRVHSLSLLFELLQKKPNQVKHLISASGIACYPNSLVAVYDEESPERSNDFLGNVVQQWEHAALQFQSLSLSVTLVRTGVVLSKEGGVLEAMTAPIKKYVGACFGSGKQIQSWIHIEDLVNLYRFVLEKKIQGVVHAVAPQSNTNAEMTRMISNILKKTIMLPNIPQFVMQAVLGEMSSLLFDSKKVLPKRALTNGFLFQFDTLEKALQDVL</sequence>
<dbReference type="EMBL" id="QLSZ01000001">
    <property type="protein sequence ID" value="RAR75479.1"/>
    <property type="molecule type" value="Genomic_DNA"/>
</dbReference>
<dbReference type="InterPro" id="IPR010099">
    <property type="entry name" value="SDR39U1"/>
</dbReference>
<dbReference type="Proteomes" id="UP000248840">
    <property type="component" value="Unassembled WGS sequence"/>
</dbReference>
<proteinExistence type="inferred from homology"/>
<dbReference type="OrthoDB" id="9801773at2"/>
<dbReference type="Pfam" id="PF08338">
    <property type="entry name" value="DUF1731"/>
    <property type="match status" value="1"/>
</dbReference>
<evidence type="ECO:0000313" key="4">
    <source>
        <dbReference type="EMBL" id="RAR75479.1"/>
    </source>
</evidence>
<comment type="caution">
    <text evidence="4">The sequence shown here is derived from an EMBL/GenBank/DDBJ whole genome shotgun (WGS) entry which is preliminary data.</text>
</comment>
<dbReference type="PANTHER" id="PTHR11092:SF0">
    <property type="entry name" value="EPIMERASE FAMILY PROTEIN SDR39U1"/>
    <property type="match status" value="1"/>
</dbReference>
<accession>A0A328YNP6</accession>
<dbReference type="SUPFAM" id="SSF51735">
    <property type="entry name" value="NAD(P)-binding Rossmann-fold domains"/>
    <property type="match status" value="1"/>
</dbReference>
<dbReference type="InterPro" id="IPR013549">
    <property type="entry name" value="DUF1731"/>
</dbReference>
<name>A0A328YNP6_9FLAO</name>
<dbReference type="RefSeq" id="WP_112111853.1">
    <property type="nucleotide sequence ID" value="NZ_QLSZ01000001.1"/>
</dbReference>
<protein>
    <recommendedName>
        <fullName evidence="6">TIGR01777 family protein</fullName>
    </recommendedName>
</protein>
<evidence type="ECO:0008006" key="6">
    <source>
        <dbReference type="Google" id="ProtNLM"/>
    </source>
</evidence>
<organism evidence="4 5">
    <name type="scientific">Flavobacterium aciduliphilum</name>
    <dbReference type="NCBI Taxonomy" id="1101402"/>
    <lineage>
        <taxon>Bacteria</taxon>
        <taxon>Pseudomonadati</taxon>
        <taxon>Bacteroidota</taxon>
        <taxon>Flavobacteriia</taxon>
        <taxon>Flavobacteriales</taxon>
        <taxon>Flavobacteriaceae</taxon>
        <taxon>Flavobacterium</taxon>
    </lineage>
</organism>
<evidence type="ECO:0000259" key="2">
    <source>
        <dbReference type="Pfam" id="PF01370"/>
    </source>
</evidence>
<gene>
    <name evidence="4" type="ORF">CLV55_101176</name>
</gene>
<keyword evidence="5" id="KW-1185">Reference proteome</keyword>
<evidence type="ECO:0000256" key="1">
    <source>
        <dbReference type="ARBA" id="ARBA00009353"/>
    </source>
</evidence>
<dbReference type="InterPro" id="IPR036291">
    <property type="entry name" value="NAD(P)-bd_dom_sf"/>
</dbReference>
<dbReference type="AlphaFoldDB" id="A0A328YNP6"/>
<evidence type="ECO:0000259" key="3">
    <source>
        <dbReference type="Pfam" id="PF08338"/>
    </source>
</evidence>
<comment type="similarity">
    <text evidence="1">Belongs to the NAD(P)-dependent epimerase/dehydratase family. SDR39U1 subfamily.</text>
</comment>
<evidence type="ECO:0000313" key="5">
    <source>
        <dbReference type="Proteomes" id="UP000248840"/>
    </source>
</evidence>
<feature type="domain" description="NAD-dependent epimerase/dehydratase" evidence="2">
    <location>
        <begin position="3"/>
        <end position="218"/>
    </location>
</feature>
<dbReference type="Gene3D" id="3.40.50.720">
    <property type="entry name" value="NAD(P)-binding Rossmann-like Domain"/>
    <property type="match status" value="1"/>
</dbReference>
<feature type="domain" description="DUF1731" evidence="3">
    <location>
        <begin position="253"/>
        <end position="299"/>
    </location>
</feature>
<dbReference type="PANTHER" id="PTHR11092">
    <property type="entry name" value="SUGAR NUCLEOTIDE EPIMERASE RELATED"/>
    <property type="match status" value="1"/>
</dbReference>
<dbReference type="Pfam" id="PF01370">
    <property type="entry name" value="Epimerase"/>
    <property type="match status" value="1"/>
</dbReference>
<reference evidence="4 5" key="1">
    <citation type="submission" date="2018-06" db="EMBL/GenBank/DDBJ databases">
        <title>Genomic Encyclopedia of Archaeal and Bacterial Type Strains, Phase II (KMG-II): from individual species to whole genera.</title>
        <authorList>
            <person name="Goeker M."/>
        </authorList>
    </citation>
    <scope>NUCLEOTIDE SEQUENCE [LARGE SCALE GENOMIC DNA]</scope>
    <source>
        <strain evidence="4 5">DSM 25663</strain>
    </source>
</reference>